<feature type="domain" description="CCHC-type" evidence="3">
    <location>
        <begin position="271"/>
        <end position="284"/>
    </location>
</feature>
<feature type="domain" description="CCHC-type" evidence="3">
    <location>
        <begin position="178"/>
        <end position="193"/>
    </location>
</feature>
<reference evidence="4 5" key="1">
    <citation type="submission" date="2023-08" db="EMBL/GenBank/DDBJ databases">
        <title>Black Yeasts Isolated from many extreme environments.</title>
        <authorList>
            <person name="Coleine C."/>
            <person name="Stajich J.E."/>
            <person name="Selbmann L."/>
        </authorList>
    </citation>
    <scope>NUCLEOTIDE SEQUENCE [LARGE SCALE GENOMIC DNA]</scope>
    <source>
        <strain evidence="4 5">CCFEE 536</strain>
    </source>
</reference>
<feature type="compositionally biased region" description="Gly residues" evidence="2">
    <location>
        <begin position="294"/>
        <end position="307"/>
    </location>
</feature>
<evidence type="ECO:0000256" key="1">
    <source>
        <dbReference type="PROSITE-ProRule" id="PRU00047"/>
    </source>
</evidence>
<dbReference type="PROSITE" id="PS50158">
    <property type="entry name" value="ZF_CCHC"/>
    <property type="match status" value="7"/>
</dbReference>
<dbReference type="SUPFAM" id="SSF57756">
    <property type="entry name" value="Retrovirus zinc finger-like domains"/>
    <property type="match status" value="4"/>
</dbReference>
<sequence length="337" mass="36876">MSDVPDMSPEEAWEMLKKADAERDLDDFRKAVPIYVKAVPGTTLNQLEQGFRDSDFAVHLIALEKEVSLTHTIVNLQGKIDCKYVVGFYFSAKPKRAKFADGWPASPEENIERLADAGYVMDRMVPKCINCRELGHLSKSCPNERVEHERVVVMCYNCNEQGHRARDCTQPRVDKFACRNCKQSGHKSSDCPEPRSAEGVECKRCNEMGHFAKDCPTGGSSACHNCGEEDHKSKECDKPRNMDLVTCRNCDNTGHLSKDCPEPKNWSKVTCSNCGENGHTHRRCVKPAAEADDGPGGGATNEGIGGEGDWEEGGTATGGGAGWESADAAPAASTSDW</sequence>
<organism evidence="4 5">
    <name type="scientific">Cryomyces antarcticus</name>
    <dbReference type="NCBI Taxonomy" id="329879"/>
    <lineage>
        <taxon>Eukaryota</taxon>
        <taxon>Fungi</taxon>
        <taxon>Dikarya</taxon>
        <taxon>Ascomycota</taxon>
        <taxon>Pezizomycotina</taxon>
        <taxon>Dothideomycetes</taxon>
        <taxon>Dothideomycetes incertae sedis</taxon>
        <taxon>Cryomyces</taxon>
    </lineage>
</organism>
<keyword evidence="1" id="KW-0479">Metal-binding</keyword>
<dbReference type="Pfam" id="PF00098">
    <property type="entry name" value="zf-CCHC"/>
    <property type="match status" value="6"/>
</dbReference>
<feature type="domain" description="CCHC-type" evidence="3">
    <location>
        <begin position="155"/>
        <end position="170"/>
    </location>
</feature>
<keyword evidence="1" id="KW-0863">Zinc-finger</keyword>
<keyword evidence="5" id="KW-1185">Reference proteome</keyword>
<feature type="domain" description="CCHC-type" evidence="3">
    <location>
        <begin position="247"/>
        <end position="262"/>
    </location>
</feature>
<proteinExistence type="predicted"/>
<feature type="domain" description="CCHC-type" evidence="3">
    <location>
        <begin position="202"/>
        <end position="216"/>
    </location>
</feature>
<evidence type="ECO:0000313" key="4">
    <source>
        <dbReference type="EMBL" id="KAK5201272.1"/>
    </source>
</evidence>
<dbReference type="InterPro" id="IPR036875">
    <property type="entry name" value="Znf_CCHC_sf"/>
</dbReference>
<dbReference type="InterPro" id="IPR001878">
    <property type="entry name" value="Znf_CCHC"/>
</dbReference>
<feature type="domain" description="CCHC-type" evidence="3">
    <location>
        <begin position="127"/>
        <end position="143"/>
    </location>
</feature>
<dbReference type="Gene3D" id="4.10.60.10">
    <property type="entry name" value="Zinc finger, CCHC-type"/>
    <property type="match status" value="4"/>
</dbReference>
<feature type="region of interest" description="Disordered" evidence="2">
    <location>
        <begin position="287"/>
        <end position="337"/>
    </location>
</feature>
<evidence type="ECO:0000256" key="2">
    <source>
        <dbReference type="SAM" id="MobiDB-lite"/>
    </source>
</evidence>
<feature type="compositionally biased region" description="Low complexity" evidence="2">
    <location>
        <begin position="323"/>
        <end position="337"/>
    </location>
</feature>
<dbReference type="SMART" id="SM00343">
    <property type="entry name" value="ZnF_C2HC"/>
    <property type="match status" value="7"/>
</dbReference>
<accession>A0ABR0LQA9</accession>
<dbReference type="Proteomes" id="UP001357485">
    <property type="component" value="Unassembled WGS sequence"/>
</dbReference>
<keyword evidence="1" id="KW-0862">Zinc</keyword>
<name>A0ABR0LQA9_9PEZI</name>
<protein>
    <recommendedName>
        <fullName evidence="3">CCHC-type domain-containing protein</fullName>
    </recommendedName>
</protein>
<dbReference type="InterPro" id="IPR051714">
    <property type="entry name" value="Znf_CCHC_NABP"/>
</dbReference>
<evidence type="ECO:0000259" key="3">
    <source>
        <dbReference type="PROSITE" id="PS50158"/>
    </source>
</evidence>
<gene>
    <name evidence="4" type="ORF">LTR16_003272</name>
</gene>
<dbReference type="PANTHER" id="PTHR23002">
    <property type="entry name" value="ZINC FINGER CCHC DOMAIN CONTAINING PROTEIN"/>
    <property type="match status" value="1"/>
</dbReference>
<comment type="caution">
    <text evidence="4">The sequence shown here is derived from an EMBL/GenBank/DDBJ whole genome shotgun (WGS) entry which is preliminary data.</text>
</comment>
<evidence type="ECO:0000313" key="5">
    <source>
        <dbReference type="Proteomes" id="UP001357485"/>
    </source>
</evidence>
<dbReference type="EMBL" id="JAVRRA010016738">
    <property type="protein sequence ID" value="KAK5201272.1"/>
    <property type="molecule type" value="Genomic_DNA"/>
</dbReference>
<feature type="domain" description="CCHC-type" evidence="3">
    <location>
        <begin position="223"/>
        <end position="238"/>
    </location>
</feature>